<feature type="transmembrane region" description="Helical" evidence="8">
    <location>
        <begin position="443"/>
        <end position="462"/>
    </location>
</feature>
<evidence type="ECO:0000256" key="2">
    <source>
        <dbReference type="ARBA" id="ARBA00010992"/>
    </source>
</evidence>
<feature type="transmembrane region" description="Helical" evidence="8">
    <location>
        <begin position="193"/>
        <end position="215"/>
    </location>
</feature>
<dbReference type="PROSITE" id="PS00217">
    <property type="entry name" value="SUGAR_TRANSPORT_2"/>
    <property type="match status" value="1"/>
</dbReference>
<dbReference type="InterPro" id="IPR005828">
    <property type="entry name" value="MFS_sugar_transport-like"/>
</dbReference>
<feature type="transmembrane region" description="Helical" evidence="8">
    <location>
        <begin position="134"/>
        <end position="152"/>
    </location>
</feature>
<dbReference type="PROSITE" id="PS00216">
    <property type="entry name" value="SUGAR_TRANSPORT_1"/>
    <property type="match status" value="1"/>
</dbReference>
<dbReference type="Proteomes" id="UP000240883">
    <property type="component" value="Unassembled WGS sequence"/>
</dbReference>
<dbReference type="SUPFAM" id="SSF103473">
    <property type="entry name" value="MFS general substrate transporter"/>
    <property type="match status" value="1"/>
</dbReference>
<dbReference type="Gene3D" id="1.20.1250.20">
    <property type="entry name" value="MFS general substrate transporter like domains"/>
    <property type="match status" value="1"/>
</dbReference>
<proteinExistence type="inferred from homology"/>
<comment type="subcellular location">
    <subcellularLocation>
        <location evidence="1">Membrane</location>
        <topology evidence="1">Multi-pass membrane protein</topology>
    </subcellularLocation>
</comment>
<protein>
    <submittedName>
        <fullName evidence="10">General substrate transporter</fullName>
    </submittedName>
</protein>
<evidence type="ECO:0000313" key="10">
    <source>
        <dbReference type="EMBL" id="PSN67207.1"/>
    </source>
</evidence>
<organism evidence="10 11">
    <name type="scientific">Corynespora cassiicola Philippines</name>
    <dbReference type="NCBI Taxonomy" id="1448308"/>
    <lineage>
        <taxon>Eukaryota</taxon>
        <taxon>Fungi</taxon>
        <taxon>Dikarya</taxon>
        <taxon>Ascomycota</taxon>
        <taxon>Pezizomycotina</taxon>
        <taxon>Dothideomycetes</taxon>
        <taxon>Pleosporomycetidae</taxon>
        <taxon>Pleosporales</taxon>
        <taxon>Corynesporascaceae</taxon>
        <taxon>Corynespora</taxon>
    </lineage>
</organism>
<name>A0A2T2NP39_CORCC</name>
<dbReference type="PROSITE" id="PS50850">
    <property type="entry name" value="MFS"/>
    <property type="match status" value="1"/>
</dbReference>
<dbReference type="OrthoDB" id="2544694at2759"/>
<dbReference type="InterPro" id="IPR036259">
    <property type="entry name" value="MFS_trans_sf"/>
</dbReference>
<evidence type="ECO:0000256" key="7">
    <source>
        <dbReference type="RuleBase" id="RU003346"/>
    </source>
</evidence>
<dbReference type="InterPro" id="IPR005829">
    <property type="entry name" value="Sugar_transporter_CS"/>
</dbReference>
<dbReference type="EMBL" id="KZ678135">
    <property type="protein sequence ID" value="PSN67207.1"/>
    <property type="molecule type" value="Genomic_DNA"/>
</dbReference>
<accession>A0A2T2NP39</accession>
<feature type="transmembrane region" description="Helical" evidence="8">
    <location>
        <begin position="321"/>
        <end position="340"/>
    </location>
</feature>
<dbReference type="Pfam" id="PF00083">
    <property type="entry name" value="Sugar_tr"/>
    <property type="match status" value="1"/>
</dbReference>
<keyword evidence="3 7" id="KW-0813">Transport</keyword>
<dbReference type="InterPro" id="IPR020846">
    <property type="entry name" value="MFS_dom"/>
</dbReference>
<evidence type="ECO:0000313" key="11">
    <source>
        <dbReference type="Proteomes" id="UP000240883"/>
    </source>
</evidence>
<dbReference type="PANTHER" id="PTHR48022">
    <property type="entry name" value="PLASTIDIC GLUCOSE TRANSPORTER 4"/>
    <property type="match status" value="1"/>
</dbReference>
<feature type="transmembrane region" description="Helical" evidence="8">
    <location>
        <begin position="164"/>
        <end position="181"/>
    </location>
</feature>
<dbReference type="GO" id="GO:0016020">
    <property type="term" value="C:membrane"/>
    <property type="evidence" value="ECO:0007669"/>
    <property type="project" value="UniProtKB-SubCell"/>
</dbReference>
<keyword evidence="5 8" id="KW-1133">Transmembrane helix</keyword>
<feature type="transmembrane region" description="Helical" evidence="8">
    <location>
        <begin position="227"/>
        <end position="244"/>
    </location>
</feature>
<evidence type="ECO:0000256" key="1">
    <source>
        <dbReference type="ARBA" id="ARBA00004141"/>
    </source>
</evidence>
<evidence type="ECO:0000256" key="4">
    <source>
        <dbReference type="ARBA" id="ARBA00022692"/>
    </source>
</evidence>
<dbReference type="PANTHER" id="PTHR48022:SF15">
    <property type="entry name" value="ALPHA-GLUCOSIDE TRANSPORTER, PUTATIVE (AFU_ORTHOLOGUE AFUA_5G00500)-RELATED"/>
    <property type="match status" value="1"/>
</dbReference>
<evidence type="ECO:0000256" key="6">
    <source>
        <dbReference type="ARBA" id="ARBA00023136"/>
    </source>
</evidence>
<dbReference type="InterPro" id="IPR003663">
    <property type="entry name" value="Sugar/inositol_transpt"/>
</dbReference>
<feature type="domain" description="Major facilitator superfamily (MFS) profile" evidence="9">
    <location>
        <begin position="58"/>
        <end position="499"/>
    </location>
</feature>
<keyword evidence="6 8" id="KW-0472">Membrane</keyword>
<gene>
    <name evidence="10" type="ORF">BS50DRAFT_667527</name>
</gene>
<feature type="transmembrane region" description="Helical" evidence="8">
    <location>
        <begin position="477"/>
        <end position="495"/>
    </location>
</feature>
<evidence type="ECO:0000256" key="8">
    <source>
        <dbReference type="SAM" id="Phobius"/>
    </source>
</evidence>
<evidence type="ECO:0000256" key="3">
    <source>
        <dbReference type="ARBA" id="ARBA00022448"/>
    </source>
</evidence>
<dbReference type="AlphaFoldDB" id="A0A2T2NP39"/>
<feature type="transmembrane region" description="Helical" evidence="8">
    <location>
        <begin position="377"/>
        <end position="397"/>
    </location>
</feature>
<dbReference type="GO" id="GO:0005351">
    <property type="term" value="F:carbohydrate:proton symporter activity"/>
    <property type="evidence" value="ECO:0007669"/>
    <property type="project" value="TreeGrafter"/>
</dbReference>
<dbReference type="InterPro" id="IPR050360">
    <property type="entry name" value="MFS_Sugar_Transporters"/>
</dbReference>
<feature type="transmembrane region" description="Helical" evidence="8">
    <location>
        <begin position="352"/>
        <end position="370"/>
    </location>
</feature>
<sequence length="539" mass="59830">MAYSDDHKTDARHHEVIEAEADATSKPAVSTEITHNLSKEAPMTLFQCLKKYKYASFVCLLASIGALSDGYQVQMSGSIIALPGFIQQFGDLQEDGTRVINPQYISLWGSLKNVFAMVGAGIGSYPTDKLGRKWMILVVQIIMVGGCILEQFSTHWTHWLGARFLDGLSIGLAQCCINVYIGEMAPTAGRGALMSLMQLMYAIGSFMSSISLNIVSQDSPDRWRNAVLSQFALCGVAILAWVFLPESARWHLQHDREDKCKEILQKVNGKVEGYDVEKEYKRMRLELENAKVTASLQGGGTYWDVFRGVNRRRLIISFLPWHWQIAIGIPIIGTYSSYFFDMAGLENPFNGTVATNCVQITMLLAAVPLVERLGRRTLLLWFSPVCIVSLLIMGGVLRTDGPAVGPVLIAFACMWTVGFNLSCGPMGYIYVAETATTRLRAKTTGIAIVFIQGMATVYVYIAPQMLNAPAMGMSNTVFFWCGTGTIIYVLVWLLVPETKGRTFSELDELFERKVPAWKFHKTEVDTVHVHRDTSSVSSV</sequence>
<keyword evidence="11" id="KW-1185">Reference proteome</keyword>
<reference evidence="10 11" key="1">
    <citation type="journal article" date="2018" name="Front. Microbiol.">
        <title>Genome-Wide Analysis of Corynespora cassiicola Leaf Fall Disease Putative Effectors.</title>
        <authorList>
            <person name="Lopez D."/>
            <person name="Ribeiro S."/>
            <person name="Label P."/>
            <person name="Fumanal B."/>
            <person name="Venisse J.S."/>
            <person name="Kohler A."/>
            <person name="de Oliveira R.R."/>
            <person name="Labutti K."/>
            <person name="Lipzen A."/>
            <person name="Lail K."/>
            <person name="Bauer D."/>
            <person name="Ohm R.A."/>
            <person name="Barry K.W."/>
            <person name="Spatafora J."/>
            <person name="Grigoriev I.V."/>
            <person name="Martin F.M."/>
            <person name="Pujade-Renaud V."/>
        </authorList>
    </citation>
    <scope>NUCLEOTIDE SEQUENCE [LARGE SCALE GENOMIC DNA]</scope>
    <source>
        <strain evidence="10 11">Philippines</strain>
    </source>
</reference>
<dbReference type="NCBIfam" id="TIGR00879">
    <property type="entry name" value="SP"/>
    <property type="match status" value="1"/>
</dbReference>
<feature type="transmembrane region" description="Helical" evidence="8">
    <location>
        <begin position="403"/>
        <end position="431"/>
    </location>
</feature>
<keyword evidence="4 8" id="KW-0812">Transmembrane</keyword>
<comment type="similarity">
    <text evidence="2 7">Belongs to the major facilitator superfamily. Sugar transporter (TC 2.A.1.1) family.</text>
</comment>
<evidence type="ECO:0000256" key="5">
    <source>
        <dbReference type="ARBA" id="ARBA00022989"/>
    </source>
</evidence>
<evidence type="ECO:0000259" key="9">
    <source>
        <dbReference type="PROSITE" id="PS50850"/>
    </source>
</evidence>